<feature type="region of interest" description="Disordered" evidence="2">
    <location>
        <begin position="1193"/>
        <end position="1338"/>
    </location>
</feature>
<gene>
    <name evidence="4" type="ORF">EYC80_004593</name>
</gene>
<feature type="compositionally biased region" description="Low complexity" evidence="2">
    <location>
        <begin position="1236"/>
        <end position="1250"/>
    </location>
</feature>
<protein>
    <recommendedName>
        <fullName evidence="3">Pleckstrin homology domain-containing protein</fullName>
    </recommendedName>
</protein>
<feature type="domain" description="Pleckstrin homology" evidence="3">
    <location>
        <begin position="1065"/>
        <end position="1179"/>
    </location>
</feature>
<organism evidence="4 5">
    <name type="scientific">Monilinia laxa</name>
    <name type="common">Brown rot fungus</name>
    <name type="synonym">Sclerotinia laxa</name>
    <dbReference type="NCBI Taxonomy" id="61186"/>
    <lineage>
        <taxon>Eukaryota</taxon>
        <taxon>Fungi</taxon>
        <taxon>Dikarya</taxon>
        <taxon>Ascomycota</taxon>
        <taxon>Pezizomycotina</taxon>
        <taxon>Leotiomycetes</taxon>
        <taxon>Helotiales</taxon>
        <taxon>Sclerotiniaceae</taxon>
        <taxon>Monilinia</taxon>
    </lineage>
</organism>
<keyword evidence="5" id="KW-1185">Reference proteome</keyword>
<feature type="compositionally biased region" description="Polar residues" evidence="2">
    <location>
        <begin position="736"/>
        <end position="747"/>
    </location>
</feature>
<dbReference type="GO" id="GO:0015631">
    <property type="term" value="F:tubulin binding"/>
    <property type="evidence" value="ECO:0007669"/>
    <property type="project" value="TreeGrafter"/>
</dbReference>
<comment type="caution">
    <text evidence="4">The sequence shown here is derived from an EMBL/GenBank/DDBJ whole genome shotgun (WGS) entry which is preliminary data.</text>
</comment>
<name>A0A5N6KH78_MONLA</name>
<evidence type="ECO:0000259" key="3">
    <source>
        <dbReference type="Pfam" id="PF12814"/>
    </source>
</evidence>
<dbReference type="PANTHER" id="PTHR28190">
    <property type="entry name" value="NUCLEAR MIGRATION PROTEIN NUM1"/>
    <property type="match status" value="1"/>
</dbReference>
<accession>A0A5N6KH78</accession>
<feature type="compositionally biased region" description="Basic residues" evidence="2">
    <location>
        <begin position="1404"/>
        <end position="1416"/>
    </location>
</feature>
<feature type="region of interest" description="Disordered" evidence="2">
    <location>
        <begin position="701"/>
        <end position="773"/>
    </location>
</feature>
<dbReference type="Pfam" id="PF12814">
    <property type="entry name" value="Mcp5_PH"/>
    <property type="match status" value="1"/>
</dbReference>
<dbReference type="PANTHER" id="PTHR28190:SF2">
    <property type="entry name" value="MIGRATION PROTEIN, PUTATIVE (AFU_ORTHOLOGUE AFUA_2G07730)-RELATED"/>
    <property type="match status" value="1"/>
</dbReference>
<dbReference type="GO" id="GO:0005543">
    <property type="term" value="F:phospholipid binding"/>
    <property type="evidence" value="ECO:0007669"/>
    <property type="project" value="InterPro"/>
</dbReference>
<feature type="region of interest" description="Disordered" evidence="2">
    <location>
        <begin position="252"/>
        <end position="275"/>
    </location>
</feature>
<reference evidence="4 5" key="1">
    <citation type="submission" date="2019-06" db="EMBL/GenBank/DDBJ databases">
        <title>Genome Sequence of the Brown Rot Fungal Pathogen Monilinia laxa.</title>
        <authorList>
            <person name="De Miccolis Angelini R.M."/>
            <person name="Landi L."/>
            <person name="Abate D."/>
            <person name="Pollastro S."/>
            <person name="Romanazzi G."/>
            <person name="Faretra F."/>
        </authorList>
    </citation>
    <scope>NUCLEOTIDE SEQUENCE [LARGE SCALE GENOMIC DNA]</scope>
    <source>
        <strain evidence="4 5">Mlax316</strain>
    </source>
</reference>
<feature type="compositionally biased region" description="Basic and acidic residues" evidence="2">
    <location>
        <begin position="1453"/>
        <end position="1478"/>
    </location>
</feature>
<feature type="compositionally biased region" description="Polar residues" evidence="2">
    <location>
        <begin position="1049"/>
        <end position="1058"/>
    </location>
</feature>
<evidence type="ECO:0000256" key="2">
    <source>
        <dbReference type="SAM" id="MobiDB-lite"/>
    </source>
</evidence>
<feature type="compositionally biased region" description="Basic residues" evidence="2">
    <location>
        <begin position="139"/>
        <end position="152"/>
    </location>
</feature>
<keyword evidence="1" id="KW-0175">Coiled coil</keyword>
<feature type="region of interest" description="Disordered" evidence="2">
    <location>
        <begin position="118"/>
        <end position="180"/>
    </location>
</feature>
<feature type="compositionally biased region" description="Low complexity" evidence="2">
    <location>
        <begin position="1038"/>
        <end position="1048"/>
    </location>
</feature>
<feature type="compositionally biased region" description="Low complexity" evidence="2">
    <location>
        <begin position="928"/>
        <end position="948"/>
    </location>
</feature>
<sequence length="1478" mass="163482">MLFSEWDNWKDRSRRFSTTVTYLLFTLRKRDRRKGSPELLRVPTLDIAPRYPSHFFCLKPGSLAYLKHLRLKYILLWHVDRCLKSIIIPKPITANPPSAMMRDNGWETEDEYAVAAQHHLPPPSDTPYITPSPSIRSNRSIRSRHSSRRSSRQKSISPGPSSSPPPLPMGEKRMSGSHDVTNDETISILDPRRFTPTLHANLVAEILTLRRDQEDKLKVIESLEEALHDSRGEHESLEDRLADSAKENRSLKRQLASLEGGTSSALSELAKERDEAVEVTTEIRRRLEAVQKKLKSRDEDADRVQNLWANDKDNWDEERRRLEVKIQVSENRLKTVLDEVAAYEASRSKIYPQAPDTEENGNDSDGGSVRTMSLSSSIRFSMLNGPNGYGVTKGNGISLADELDLDDNETYYEGGRDSVASSPAKHQRTQSGESIIFRTHRRNQSGDSMNRHGSITRGRSLLNQSVLDRLEGRISEDDEVAPKPKFIYVDTGIQYSPPPSPKFTSVIEIISVIEPTASVEPDISSPKREECLSFETPVKEWEVGANQRRKRVYTNPPLVIEPPKISPMVSAASQTLDEPLSPPRTPVSPTRTPPPPPSQFVPIDKKIEMTSTSTQTDAPIEDTNETPTSPKRLPPPIPIPSIQLHPPTSAPATPRESLLPQLSKDFGCQVSISVPVPTRSMAVQTEEIRVAQRLNNLPPHLHPSVISSSPPSPELKADGLQFSPIPDKLPPKNPRRQNSQRSITTLPSSPPLMETRDVYPGNNDDGPLAKDRGHIRRPHRISSLFAGFDGASSDEADEFGEGDISDSDFRTALSAPKPTKKDNKLMSQVSKYFPQKREVSGGLAIQIPSMAQNEADDQFNEAALELPPRTSIKAARTLGQPLPITPMAKPARMHRAALIQSGVNAHRARPGSSGLPQEVAPPFPIPTRASSRRPGASSSAPSESNRSPNHGRGSRTYRAGSISRSGSVRKVRSAAAITRGRRGARRSESISPPPMSPTIREPESPSLPPLPNNDITTPRFSRDNASSRYRTHRYQLSTTNTAVTTNTAGSSPITDSQSTNQATGVVDAIAQTMVGEWMFKYVRRRKSFGVSDQDGDNATNGARHKRWVWLAPYERAVMWSITIQSVLDVKDDNPPPKGSGGLFNRSILILTPARALKFTAVSRERHYLWLTALSFLAHSSQAVPDVITPHAASTLSVKPPPLPDFQKPSRMQKTHKIRDSIKVAKGKNNFNRTAPSSTYSSSQQTDTNTSARDNDSFYTNSHSVRSDPAEAPFVPRFSERGINGHGRKRSNTGSHIPPPLSFRGFSAGHVPTNSTAGMSDRTAGSSENYSSYNSQPSSVLGYNGLSSRSSIRTSDASARPGAVVNNFFDAVGTMRMEAFISPLGNTKFDDFPDEQDEMDMISVQRRRSRDGRRRSRNKESFGVTRGGGAFGGYSGRAIEDWYSGSRTAGEEEYGPHDIEERSEKLGRDSRDDNPFSNF</sequence>
<feature type="compositionally biased region" description="Polar residues" evidence="2">
    <location>
        <begin position="1014"/>
        <end position="1028"/>
    </location>
</feature>
<feature type="coiled-coil region" evidence="1">
    <location>
        <begin position="312"/>
        <end position="339"/>
    </location>
</feature>
<dbReference type="InterPro" id="IPR053005">
    <property type="entry name" value="Nuclear_Pos-Cytoskel_Interact"/>
</dbReference>
<feature type="region of interest" description="Disordered" evidence="2">
    <location>
        <begin position="348"/>
        <end position="371"/>
    </location>
</feature>
<dbReference type="GO" id="GO:0005938">
    <property type="term" value="C:cell cortex"/>
    <property type="evidence" value="ECO:0007669"/>
    <property type="project" value="InterPro"/>
</dbReference>
<dbReference type="InterPro" id="IPR024774">
    <property type="entry name" value="PH_dom-Mcp5-type"/>
</dbReference>
<dbReference type="Proteomes" id="UP000326757">
    <property type="component" value="Unassembled WGS sequence"/>
</dbReference>
<feature type="region of interest" description="Disordered" evidence="2">
    <location>
        <begin position="1390"/>
        <end position="1478"/>
    </location>
</feature>
<evidence type="ECO:0000313" key="4">
    <source>
        <dbReference type="EMBL" id="KAB8303144.1"/>
    </source>
</evidence>
<dbReference type="OrthoDB" id="2149224at2759"/>
<dbReference type="EMBL" id="VIGI01000002">
    <property type="protein sequence ID" value="KAB8303144.1"/>
    <property type="molecule type" value="Genomic_DNA"/>
</dbReference>
<feature type="compositionally biased region" description="Gly residues" evidence="2">
    <location>
        <begin position="1424"/>
        <end position="1434"/>
    </location>
</feature>
<feature type="region of interest" description="Disordered" evidence="2">
    <location>
        <begin position="570"/>
        <end position="655"/>
    </location>
</feature>
<proteinExistence type="predicted"/>
<feature type="compositionally biased region" description="Pro residues" evidence="2">
    <location>
        <begin position="580"/>
        <end position="599"/>
    </location>
</feature>
<feature type="compositionally biased region" description="Polar residues" evidence="2">
    <location>
        <begin position="1311"/>
        <end position="1338"/>
    </location>
</feature>
<evidence type="ECO:0000313" key="5">
    <source>
        <dbReference type="Proteomes" id="UP000326757"/>
    </source>
</evidence>
<feature type="region of interest" description="Disordered" evidence="2">
    <location>
        <begin position="903"/>
        <end position="1058"/>
    </location>
</feature>
<feature type="region of interest" description="Disordered" evidence="2">
    <location>
        <begin position="409"/>
        <end position="455"/>
    </location>
</feature>
<evidence type="ECO:0000256" key="1">
    <source>
        <dbReference type="SAM" id="Coils"/>
    </source>
</evidence>
<dbReference type="GO" id="GO:0005739">
    <property type="term" value="C:mitochondrion"/>
    <property type="evidence" value="ECO:0007669"/>
    <property type="project" value="TreeGrafter"/>
</dbReference>
<dbReference type="GO" id="GO:0032065">
    <property type="term" value="P:maintenance of protein location in cell cortex"/>
    <property type="evidence" value="ECO:0007669"/>
    <property type="project" value="InterPro"/>
</dbReference>
<dbReference type="GO" id="GO:0000226">
    <property type="term" value="P:microtubule cytoskeleton organization"/>
    <property type="evidence" value="ECO:0007669"/>
    <property type="project" value="TreeGrafter"/>
</dbReference>